<accession>A0A0A9WP87</accession>
<reference evidence="3" key="3">
    <citation type="journal article" date="2016" name="Gigascience">
        <title>De novo construction of an expanded transcriptome assembly for the western tarnished plant bug, Lygus hesperus.</title>
        <authorList>
            <person name="Tassone E.E."/>
            <person name="Geib S.M."/>
            <person name="Hall B."/>
            <person name="Fabrick J.A."/>
            <person name="Brent C.S."/>
            <person name="Hull J.J."/>
        </authorList>
    </citation>
    <scope>NUCLEOTIDE SEQUENCE</scope>
</reference>
<gene>
    <name evidence="2" type="ORF">CM83_19791</name>
    <name evidence="4" type="ORF">g.20331</name>
    <name evidence="3" type="ORF">g.20336</name>
</gene>
<evidence type="ECO:0000256" key="1">
    <source>
        <dbReference type="SAM" id="Phobius"/>
    </source>
</evidence>
<feature type="transmembrane region" description="Helical" evidence="1">
    <location>
        <begin position="52"/>
        <end position="73"/>
    </location>
</feature>
<keyword evidence="1" id="KW-0472">Membrane</keyword>
<feature type="transmembrane region" description="Helical" evidence="1">
    <location>
        <begin position="373"/>
        <end position="392"/>
    </location>
</feature>
<protein>
    <submittedName>
        <fullName evidence="2">Uncharacterized protein</fullName>
    </submittedName>
</protein>
<dbReference type="EMBL" id="GDHC01012332">
    <property type="protein sequence ID" value="JAQ06297.1"/>
    <property type="molecule type" value="Transcribed_RNA"/>
</dbReference>
<dbReference type="EMBL" id="GDHC01007673">
    <property type="protein sequence ID" value="JAQ10956.1"/>
    <property type="molecule type" value="Transcribed_RNA"/>
</dbReference>
<keyword evidence="1" id="KW-0812">Transmembrane</keyword>
<proteinExistence type="predicted"/>
<dbReference type="AlphaFoldDB" id="A0A0A9WP87"/>
<evidence type="ECO:0000313" key="4">
    <source>
        <dbReference type="EMBL" id="JAQ10956.1"/>
    </source>
</evidence>
<feature type="transmembrane region" description="Helical" evidence="1">
    <location>
        <begin position="185"/>
        <end position="217"/>
    </location>
</feature>
<feature type="transmembrane region" description="Helical" evidence="1">
    <location>
        <begin position="121"/>
        <end position="141"/>
    </location>
</feature>
<evidence type="ECO:0000313" key="3">
    <source>
        <dbReference type="EMBL" id="JAQ06297.1"/>
    </source>
</evidence>
<feature type="transmembrane region" description="Helical" evidence="1">
    <location>
        <begin position="311"/>
        <end position="333"/>
    </location>
</feature>
<feature type="transmembrane region" description="Helical" evidence="1">
    <location>
        <begin position="345"/>
        <end position="367"/>
    </location>
</feature>
<name>A0A0A9WP87_LYGHE</name>
<sequence>MQLLATTQIVIRGTFHWCRGNCCCCCGCCSLFFNIFTSVFLTSNHTTTQSTLAPTILSISVLMCGIIVKIATATSTPSIHLAVLVLVFLVVPTVMCITSTKGFCPSASSTTATTTIIPRRAVVVILFVFTKLFIFLVVIFTSVITSFATVCIAPIIITLVVIFPTITTSFITATTTTRSSTTITTFNITIAVIVVRFILPATCIIFCKVALVTWVTLGTCSRILCRFTLILDPVLDILLRHTLLDILVCVTLDTPLLCPSVLIDRISGIALPIFVTATIVVFTILSCSLGFVIVALFAFRLTVITASSITIPGSAIITFFVIVVISIASIIALPSYRASSILIIVTRRTMIVIIVVVLVIVVSVTIIPTSTTSVAISSIILVIFSPSGTIAIKRVIHFLRFTGTVVSIIVRRLISVTLSCTRLTGLCCVGVALCYYLIFVRVRR</sequence>
<feature type="transmembrane region" description="Helical" evidence="1">
    <location>
        <begin position="79"/>
        <end position="100"/>
    </location>
</feature>
<keyword evidence="1" id="KW-1133">Transmembrane helix</keyword>
<evidence type="ECO:0000313" key="2">
    <source>
        <dbReference type="EMBL" id="JAG06630.1"/>
    </source>
</evidence>
<dbReference type="EMBL" id="GBHO01036974">
    <property type="protein sequence ID" value="JAG06630.1"/>
    <property type="molecule type" value="Transcribed_RNA"/>
</dbReference>
<feature type="transmembrane region" description="Helical" evidence="1">
    <location>
        <begin position="413"/>
        <end position="438"/>
    </location>
</feature>
<reference evidence="2" key="2">
    <citation type="submission" date="2014-07" db="EMBL/GenBank/DDBJ databases">
        <authorList>
            <person name="Hull J."/>
        </authorList>
    </citation>
    <scope>NUCLEOTIDE SEQUENCE</scope>
</reference>
<reference evidence="2" key="1">
    <citation type="journal article" date="2014" name="PLoS ONE">
        <title>Transcriptome-Based Identification of ABC Transporters in the Western Tarnished Plant Bug Lygus hesperus.</title>
        <authorList>
            <person name="Hull J.J."/>
            <person name="Chaney K."/>
            <person name="Geib S.M."/>
            <person name="Fabrick J.A."/>
            <person name="Brent C.S."/>
            <person name="Walsh D."/>
            <person name="Lavine L.C."/>
        </authorList>
    </citation>
    <scope>NUCLEOTIDE SEQUENCE</scope>
</reference>
<feature type="transmembrane region" description="Helical" evidence="1">
    <location>
        <begin position="147"/>
        <end position="173"/>
    </location>
</feature>
<organism evidence="2">
    <name type="scientific">Lygus hesperus</name>
    <name type="common">Western plant bug</name>
    <dbReference type="NCBI Taxonomy" id="30085"/>
    <lineage>
        <taxon>Eukaryota</taxon>
        <taxon>Metazoa</taxon>
        <taxon>Ecdysozoa</taxon>
        <taxon>Arthropoda</taxon>
        <taxon>Hexapoda</taxon>
        <taxon>Insecta</taxon>
        <taxon>Pterygota</taxon>
        <taxon>Neoptera</taxon>
        <taxon>Paraneoptera</taxon>
        <taxon>Hemiptera</taxon>
        <taxon>Heteroptera</taxon>
        <taxon>Panheteroptera</taxon>
        <taxon>Cimicomorpha</taxon>
        <taxon>Miridae</taxon>
        <taxon>Mirini</taxon>
        <taxon>Lygus</taxon>
    </lineage>
</organism>
<feature type="transmembrane region" description="Helical" evidence="1">
    <location>
        <begin position="269"/>
        <end position="299"/>
    </location>
</feature>